<feature type="compositionally biased region" description="Polar residues" evidence="1">
    <location>
        <begin position="303"/>
        <end position="324"/>
    </location>
</feature>
<feature type="compositionally biased region" description="Pro residues" evidence="1">
    <location>
        <begin position="861"/>
        <end position="872"/>
    </location>
</feature>
<evidence type="ECO:0000313" key="3">
    <source>
        <dbReference type="Proteomes" id="UP000199202"/>
    </source>
</evidence>
<keyword evidence="3" id="KW-1185">Reference proteome</keyword>
<accession>A0A1G8CX66</accession>
<feature type="compositionally biased region" description="Low complexity" evidence="1">
    <location>
        <begin position="183"/>
        <end position="196"/>
    </location>
</feature>
<protein>
    <submittedName>
        <fullName evidence="2">Uncharacterized protein</fullName>
    </submittedName>
</protein>
<evidence type="ECO:0000256" key="1">
    <source>
        <dbReference type="SAM" id="MobiDB-lite"/>
    </source>
</evidence>
<dbReference type="EMBL" id="FNDJ01000002">
    <property type="protein sequence ID" value="SDH49773.1"/>
    <property type="molecule type" value="Genomic_DNA"/>
</dbReference>
<feature type="compositionally biased region" description="Polar residues" evidence="1">
    <location>
        <begin position="403"/>
        <end position="417"/>
    </location>
</feature>
<feature type="region of interest" description="Disordered" evidence="1">
    <location>
        <begin position="851"/>
        <end position="876"/>
    </location>
</feature>
<dbReference type="Proteomes" id="UP000199202">
    <property type="component" value="Unassembled WGS sequence"/>
</dbReference>
<feature type="region of interest" description="Disordered" evidence="1">
    <location>
        <begin position="160"/>
        <end position="618"/>
    </location>
</feature>
<evidence type="ECO:0000313" key="2">
    <source>
        <dbReference type="EMBL" id="SDH49773.1"/>
    </source>
</evidence>
<dbReference type="STRING" id="633440.SAMN05421869_102407"/>
<organism evidence="2 3">
    <name type="scientific">Nonomuraea jiangxiensis</name>
    <dbReference type="NCBI Taxonomy" id="633440"/>
    <lineage>
        <taxon>Bacteria</taxon>
        <taxon>Bacillati</taxon>
        <taxon>Actinomycetota</taxon>
        <taxon>Actinomycetes</taxon>
        <taxon>Streptosporangiales</taxon>
        <taxon>Streptosporangiaceae</taxon>
        <taxon>Nonomuraea</taxon>
    </lineage>
</organism>
<feature type="compositionally biased region" description="Polar residues" evidence="1">
    <location>
        <begin position="224"/>
        <end position="237"/>
    </location>
</feature>
<reference evidence="2 3" key="1">
    <citation type="submission" date="2016-10" db="EMBL/GenBank/DDBJ databases">
        <authorList>
            <person name="de Groot N.N."/>
        </authorList>
    </citation>
    <scope>NUCLEOTIDE SEQUENCE [LARGE SCALE GENOMIC DNA]</scope>
    <source>
        <strain evidence="2 3">CGMCC 4.6533</strain>
    </source>
</reference>
<feature type="compositionally biased region" description="Low complexity" evidence="1">
    <location>
        <begin position="525"/>
        <end position="534"/>
    </location>
</feature>
<dbReference type="RefSeq" id="WP_090929696.1">
    <property type="nucleotide sequence ID" value="NZ_FNDJ01000002.1"/>
</dbReference>
<gene>
    <name evidence="2" type="ORF">SAMN05421869_102407</name>
</gene>
<feature type="region of interest" description="Disordered" evidence="1">
    <location>
        <begin position="796"/>
        <end position="838"/>
    </location>
</feature>
<proteinExistence type="predicted"/>
<sequence>MEVESSICLSDLVPALRWSRPQQVAEALGDPRLPAGWWSSLALSRALGTAGLDWICERLARLATANWDHLPLTDLLPALTVHRIDPALPGWPESTRTAITGLGGWQRLRRLSPSDLSTPSATPEVVIGSIFREILARIPAQSDAAASLPAKPDVALPAQRDAAASLPAQRDAAPSLPGQGDVPALPGRAPLPAGHPEVTRPLQRGVSGTGSFPAQPQGEPFAAQTGSLSDSAPQHQPTGPFPGQGENLPQRPAAAAEGPRQPGSFPGQPTPRQTGSFPAVAADGTPQRQPGTFPAGTPEGGSPRQTGSFPAGSSESGSPRQTGSFPAVTPEGTSPRQTGSFPAGTPEGGSPRQTGSFPAVTPEGTPQRQPGAFPPPAVPDSGPQTGMFAAQPAEGPMRRPTDSFPTQQPDSGPQRQSGPFPGGGARQVFPAEGQRPAPSEPFSGQGGLPQRPSGNTQSGAQELPGAPAPGGPASSGSAPGGSGSGSSIPSLSGSPASLSGGPTSANPIPGSPESTGSMPGGPGSAGSMPGAPGSVPGGAGSTGSTPAGLPTSGVAPAGSKPATPGALGSGGPHTGSIPAIPGTGPDSAKGTTSGGTPGYPGPRTPSTETPAPVSSDPDHAMVRVVDSLFRSLDKLELAVAVHRLFAEDPISLRTLAHKLLVDRDALSQAQRTAEERVLQWLRSSESAPVTGHMFRLTEWLGAAATEEQLVGADPAHPVMVPSLRTPLWRVLVTLMPDRRLQDGWLVVGDIHGLQARTRQLLAASPADADLVALMSELGIRTHSAKAWLDALPPESTRDAVASATPIPAQPLPRRTPGANGHHHRGGQPIPTAPSGSIDPTAALATLSALSGGRSPILAGTPPTPPPPLPSPSSDPRRWQRIEVTPEHLRGGPVPVPEGYAAQLGMRPGTLLSVTGPGDNAIVLVWQGHQPVFDSLQPVLMRLNARPGDQVYVTVDGYRLEAQLTG</sequence>
<dbReference type="AlphaFoldDB" id="A0A1G8CX66"/>
<feature type="compositionally biased region" description="Polar residues" evidence="1">
    <location>
        <begin position="331"/>
        <end position="340"/>
    </location>
</feature>
<dbReference type="OrthoDB" id="3928741at2"/>
<feature type="compositionally biased region" description="Low complexity" evidence="1">
    <location>
        <begin position="485"/>
        <end position="517"/>
    </location>
</feature>
<name>A0A1G8CX66_9ACTN</name>